<keyword evidence="2" id="KW-1185">Reference proteome</keyword>
<reference evidence="1 2" key="1">
    <citation type="submission" date="2024-06" db="EMBL/GenBank/DDBJ databases">
        <title>A chromosome level genome sequence of Diviner's sage (Salvia divinorum).</title>
        <authorList>
            <person name="Ford S.A."/>
            <person name="Ro D.-K."/>
            <person name="Ness R.W."/>
            <person name="Phillips M.A."/>
        </authorList>
    </citation>
    <scope>NUCLEOTIDE SEQUENCE [LARGE SCALE GENOMIC DNA]</scope>
    <source>
        <strain evidence="1">SAF-2024a</strain>
        <tissue evidence="1">Leaf</tissue>
    </source>
</reference>
<evidence type="ECO:0000313" key="2">
    <source>
        <dbReference type="Proteomes" id="UP001567538"/>
    </source>
</evidence>
<proteinExistence type="predicted"/>
<organism evidence="1 2">
    <name type="scientific">Salvia divinorum</name>
    <name type="common">Maria pastora</name>
    <name type="synonym">Diviner's sage</name>
    <dbReference type="NCBI Taxonomy" id="28513"/>
    <lineage>
        <taxon>Eukaryota</taxon>
        <taxon>Viridiplantae</taxon>
        <taxon>Streptophyta</taxon>
        <taxon>Embryophyta</taxon>
        <taxon>Tracheophyta</taxon>
        <taxon>Spermatophyta</taxon>
        <taxon>Magnoliopsida</taxon>
        <taxon>eudicotyledons</taxon>
        <taxon>Gunneridae</taxon>
        <taxon>Pentapetalae</taxon>
        <taxon>asterids</taxon>
        <taxon>lamiids</taxon>
        <taxon>Lamiales</taxon>
        <taxon>Lamiaceae</taxon>
        <taxon>Nepetoideae</taxon>
        <taxon>Mentheae</taxon>
        <taxon>Salviinae</taxon>
        <taxon>Salvia</taxon>
        <taxon>Salvia subgen. Calosphace</taxon>
    </lineage>
</organism>
<dbReference type="PANTHER" id="PTHR31973">
    <property type="entry name" value="POLYPROTEIN, PUTATIVE-RELATED"/>
    <property type="match status" value="1"/>
</dbReference>
<accession>A0ABD1HCD1</accession>
<dbReference type="EMBL" id="JBEAFC010000006">
    <property type="protein sequence ID" value="KAL1554085.1"/>
    <property type="molecule type" value="Genomic_DNA"/>
</dbReference>
<sequence>MNLQRDHAHTCSQVMEQKWLTSKCLAERYTKKIKANPHILIQAIRQSVDEEFGLTLDRMKAYRARDQVLEVIFGKTGLQYRKLFYYKTELLRTHPDSSVHIHYENERESETWGRDS</sequence>
<dbReference type="AlphaFoldDB" id="A0ABD1HCD1"/>
<protein>
    <submittedName>
        <fullName evidence="1">Uncharacterized protein</fullName>
    </submittedName>
</protein>
<dbReference type="PANTHER" id="PTHR31973:SF187">
    <property type="entry name" value="MUTATOR TRANSPOSASE MUDRA PROTEIN"/>
    <property type="match status" value="1"/>
</dbReference>
<comment type="caution">
    <text evidence="1">The sequence shown here is derived from an EMBL/GenBank/DDBJ whole genome shotgun (WGS) entry which is preliminary data.</text>
</comment>
<dbReference type="Proteomes" id="UP001567538">
    <property type="component" value="Unassembled WGS sequence"/>
</dbReference>
<evidence type="ECO:0000313" key="1">
    <source>
        <dbReference type="EMBL" id="KAL1554085.1"/>
    </source>
</evidence>
<gene>
    <name evidence="1" type="ORF">AAHA92_14681</name>
</gene>
<name>A0ABD1HCD1_SALDI</name>